<keyword evidence="3" id="KW-1185">Reference proteome</keyword>
<evidence type="ECO:0000313" key="2">
    <source>
        <dbReference type="EMBL" id="SDF40607.1"/>
    </source>
</evidence>
<protein>
    <submittedName>
        <fullName evidence="2">Uncharacterized protein</fullName>
    </submittedName>
</protein>
<organism evidence="2 3">
    <name type="scientific">Lentzea fradiae</name>
    <dbReference type="NCBI Taxonomy" id="200378"/>
    <lineage>
        <taxon>Bacteria</taxon>
        <taxon>Bacillati</taxon>
        <taxon>Actinomycetota</taxon>
        <taxon>Actinomycetes</taxon>
        <taxon>Pseudonocardiales</taxon>
        <taxon>Pseudonocardiaceae</taxon>
        <taxon>Lentzea</taxon>
    </lineage>
</organism>
<reference evidence="3" key="1">
    <citation type="submission" date="2016-10" db="EMBL/GenBank/DDBJ databases">
        <authorList>
            <person name="Varghese N."/>
            <person name="Submissions S."/>
        </authorList>
    </citation>
    <scope>NUCLEOTIDE SEQUENCE [LARGE SCALE GENOMIC DNA]</scope>
    <source>
        <strain evidence="3">CGMCC 4.3506</strain>
    </source>
</reference>
<dbReference type="Proteomes" id="UP000199623">
    <property type="component" value="Unassembled WGS sequence"/>
</dbReference>
<evidence type="ECO:0000256" key="1">
    <source>
        <dbReference type="SAM" id="MobiDB-lite"/>
    </source>
</evidence>
<accession>A0A1G7KTP4</accession>
<feature type="region of interest" description="Disordered" evidence="1">
    <location>
        <begin position="1"/>
        <end position="66"/>
    </location>
</feature>
<dbReference type="EMBL" id="FNCC01000001">
    <property type="protein sequence ID" value="SDF40607.1"/>
    <property type="molecule type" value="Genomic_DNA"/>
</dbReference>
<dbReference type="AlphaFoldDB" id="A0A1G7KTP4"/>
<sequence>MQDGSVSRLLPSNRKHPVTLPSANDLFSHPETHTTKATAGAPDQDQPSWTNLFQEPVPAQRPRPER</sequence>
<proteinExistence type="predicted"/>
<gene>
    <name evidence="2" type="ORF">SAMN05216553_101477</name>
</gene>
<evidence type="ECO:0000313" key="3">
    <source>
        <dbReference type="Proteomes" id="UP000199623"/>
    </source>
</evidence>
<name>A0A1G7KTP4_9PSEU</name>